<protein>
    <recommendedName>
        <fullName evidence="2">Biogenesis of lysosome-related organelles complex 1 subunit 5</fullName>
    </recommendedName>
</protein>
<organism evidence="4 5">
    <name type="scientific">Thecamonas trahens ATCC 50062</name>
    <dbReference type="NCBI Taxonomy" id="461836"/>
    <lineage>
        <taxon>Eukaryota</taxon>
        <taxon>Apusozoa</taxon>
        <taxon>Apusomonadida</taxon>
        <taxon>Apusomonadidae</taxon>
        <taxon>Thecamonas</taxon>
    </lineage>
</organism>
<dbReference type="EMBL" id="GL349454">
    <property type="protein sequence ID" value="KNC49236.1"/>
    <property type="molecule type" value="Genomic_DNA"/>
</dbReference>
<dbReference type="Pfam" id="PF14942">
    <property type="entry name" value="Muted"/>
    <property type="match status" value="1"/>
</dbReference>
<feature type="compositionally biased region" description="Low complexity" evidence="3">
    <location>
        <begin position="167"/>
        <end position="180"/>
    </location>
</feature>
<gene>
    <name evidence="4" type="ORF">AMSG_05226</name>
</gene>
<dbReference type="AlphaFoldDB" id="A0A0L0DAX0"/>
<dbReference type="PANTHER" id="PTHR31784">
    <property type="entry name" value="BIOGENESIS OF LYSOSOME-RELATED ORGANELLES COMPLEX 1 SUBUNIT 5"/>
    <property type="match status" value="1"/>
</dbReference>
<keyword evidence="5" id="KW-1185">Reference proteome</keyword>
<dbReference type="Proteomes" id="UP000054408">
    <property type="component" value="Unassembled WGS sequence"/>
</dbReference>
<proteinExistence type="inferred from homology"/>
<sequence>MHKRSSNPNKMQNIVDDVASLYGLLVDQSAAVEASIKTTVREVETKRGERDLTALQDATGKVAAVHSQLAPTCMAMASSHFDAILSSLNHTIAMVNDQVTLEASREAARAEALAQLVPKEEAIRRAFAEDIASKKDAFDAEIEAEAERIRAKYHKPALAPQPSEPVTADGDSNADDTSAAAEDDEAA</sequence>
<evidence type="ECO:0000256" key="3">
    <source>
        <dbReference type="SAM" id="MobiDB-lite"/>
    </source>
</evidence>
<dbReference type="GO" id="GO:0031083">
    <property type="term" value="C:BLOC-1 complex"/>
    <property type="evidence" value="ECO:0007669"/>
    <property type="project" value="InterPro"/>
</dbReference>
<dbReference type="GO" id="GO:0030133">
    <property type="term" value="C:transport vesicle"/>
    <property type="evidence" value="ECO:0007669"/>
    <property type="project" value="InterPro"/>
</dbReference>
<evidence type="ECO:0000256" key="2">
    <source>
        <dbReference type="ARBA" id="ARBA00019580"/>
    </source>
</evidence>
<dbReference type="RefSeq" id="XP_013757953.1">
    <property type="nucleotide sequence ID" value="XM_013902499.1"/>
</dbReference>
<evidence type="ECO:0000313" key="5">
    <source>
        <dbReference type="Proteomes" id="UP000054408"/>
    </source>
</evidence>
<dbReference type="InterPro" id="IPR017243">
    <property type="entry name" value="Bloc1s5"/>
</dbReference>
<accession>A0A0L0DAX0</accession>
<dbReference type="GeneID" id="25564676"/>
<dbReference type="PANTHER" id="PTHR31784:SF2">
    <property type="entry name" value="BIOGENESIS OF LYSOSOME-RELATED ORGANELLES COMPLEX 1 SUBUNIT 5"/>
    <property type="match status" value="1"/>
</dbReference>
<evidence type="ECO:0000313" key="4">
    <source>
        <dbReference type="EMBL" id="KNC49236.1"/>
    </source>
</evidence>
<name>A0A0L0DAX0_THETB</name>
<reference evidence="4 5" key="1">
    <citation type="submission" date="2010-05" db="EMBL/GenBank/DDBJ databases">
        <title>The Genome Sequence of Thecamonas trahens ATCC 50062.</title>
        <authorList>
            <consortium name="The Broad Institute Genome Sequencing Platform"/>
            <person name="Russ C."/>
            <person name="Cuomo C."/>
            <person name="Shea T."/>
            <person name="Young S.K."/>
            <person name="Zeng Q."/>
            <person name="Koehrsen M."/>
            <person name="Haas B."/>
            <person name="Borodovsky M."/>
            <person name="Guigo R."/>
            <person name="Alvarado L."/>
            <person name="Berlin A."/>
            <person name="Bochicchio J."/>
            <person name="Borenstein D."/>
            <person name="Chapman S."/>
            <person name="Chen Z."/>
            <person name="Freedman E."/>
            <person name="Gellesch M."/>
            <person name="Goldberg J."/>
            <person name="Griggs A."/>
            <person name="Gujja S."/>
            <person name="Heilman E."/>
            <person name="Heiman D."/>
            <person name="Hepburn T."/>
            <person name="Howarth C."/>
            <person name="Jen D."/>
            <person name="Larson L."/>
            <person name="Mehta T."/>
            <person name="Park D."/>
            <person name="Pearson M."/>
            <person name="Roberts A."/>
            <person name="Saif S."/>
            <person name="Shenoy N."/>
            <person name="Sisk P."/>
            <person name="Stolte C."/>
            <person name="Sykes S."/>
            <person name="Thomson T."/>
            <person name="Walk T."/>
            <person name="White J."/>
            <person name="Yandava C."/>
            <person name="Burger G."/>
            <person name="Gray M.W."/>
            <person name="Holland P.W.H."/>
            <person name="King N."/>
            <person name="Lang F.B.F."/>
            <person name="Roger A.J."/>
            <person name="Ruiz-Trillo I."/>
            <person name="Lander E."/>
            <person name="Nusbaum C."/>
        </authorList>
    </citation>
    <scope>NUCLEOTIDE SEQUENCE [LARGE SCALE GENOMIC DNA]</scope>
    <source>
        <strain evidence="4 5">ATCC 50062</strain>
    </source>
</reference>
<evidence type="ECO:0000256" key="1">
    <source>
        <dbReference type="ARBA" id="ARBA00010754"/>
    </source>
</evidence>
<comment type="similarity">
    <text evidence="1">Belongs to the BLOC1S5 family.</text>
</comment>
<feature type="region of interest" description="Disordered" evidence="3">
    <location>
        <begin position="153"/>
        <end position="187"/>
    </location>
</feature>